<proteinExistence type="predicted"/>
<evidence type="ECO:0008006" key="4">
    <source>
        <dbReference type="Google" id="ProtNLM"/>
    </source>
</evidence>
<keyword evidence="1" id="KW-0732">Signal</keyword>
<dbReference type="OrthoDB" id="9796962at2"/>
<keyword evidence="3" id="KW-1185">Reference proteome</keyword>
<dbReference type="Proteomes" id="UP000006251">
    <property type="component" value="Unassembled WGS sequence"/>
</dbReference>
<dbReference type="PANTHER" id="PTHR36302">
    <property type="entry name" value="BLR7088 PROTEIN"/>
    <property type="match status" value="1"/>
</dbReference>
<feature type="signal peptide" evidence="1">
    <location>
        <begin position="1"/>
        <end position="26"/>
    </location>
</feature>
<sequence>MHQRHKIGFIFSIILVLMANSASLHAHEHKQAKGKVAVENAWARATFALAKTGAVYLSIDNQSKSDLKLLSVSVDSAVASEAQLHETLMQEEMMMMREAQDGFEIPSGTSLEFLPGGKHVMLMGLEKPLETGEQFILSLIFENNKVVRVPIEVKDAR</sequence>
<dbReference type="InterPro" id="IPR058248">
    <property type="entry name" value="Lxx211020-like"/>
</dbReference>
<dbReference type="InterPro" id="IPR007410">
    <property type="entry name" value="LpqE-like"/>
</dbReference>
<dbReference type="InterPro" id="IPR036182">
    <property type="entry name" value="PCuAC_sf"/>
</dbReference>
<organism evidence="2 3">
    <name type="scientific">Brumicola pallidula DSM 14239 = ACAM 615</name>
    <dbReference type="NCBI Taxonomy" id="1121922"/>
    <lineage>
        <taxon>Bacteria</taxon>
        <taxon>Pseudomonadati</taxon>
        <taxon>Pseudomonadota</taxon>
        <taxon>Gammaproteobacteria</taxon>
        <taxon>Alteromonadales</taxon>
        <taxon>Alteromonadaceae</taxon>
        <taxon>Brumicola</taxon>
    </lineage>
</organism>
<name>K6ZJN5_9ALTE</name>
<evidence type="ECO:0000313" key="3">
    <source>
        <dbReference type="Proteomes" id="UP000006251"/>
    </source>
</evidence>
<comment type="caution">
    <text evidence="2">The sequence shown here is derived from an EMBL/GenBank/DDBJ whole genome shotgun (WGS) entry which is preliminary data.</text>
</comment>
<dbReference type="SUPFAM" id="SSF110087">
    <property type="entry name" value="DR1885-like metal-binding protein"/>
    <property type="match status" value="1"/>
</dbReference>
<dbReference type="STRING" id="1121922.GCA_000428905_01292"/>
<evidence type="ECO:0000313" key="2">
    <source>
        <dbReference type="EMBL" id="GAC29098.1"/>
    </source>
</evidence>
<dbReference type="EMBL" id="BAEQ01000041">
    <property type="protein sequence ID" value="GAC29098.1"/>
    <property type="molecule type" value="Genomic_DNA"/>
</dbReference>
<dbReference type="Gene3D" id="2.60.40.1890">
    <property type="entry name" value="PCu(A)C copper chaperone"/>
    <property type="match status" value="1"/>
</dbReference>
<dbReference type="Pfam" id="PF04314">
    <property type="entry name" value="PCuAC"/>
    <property type="match status" value="1"/>
</dbReference>
<dbReference type="RefSeq" id="WP_006011642.1">
    <property type="nucleotide sequence ID" value="NZ_AUAV01000005.1"/>
</dbReference>
<evidence type="ECO:0000256" key="1">
    <source>
        <dbReference type="SAM" id="SignalP"/>
    </source>
</evidence>
<gene>
    <name evidence="2" type="ORF">GPAL_2237</name>
</gene>
<reference evidence="3" key="1">
    <citation type="journal article" date="2014" name="Environ. Microbiol.">
        <title>Comparative genomics of the marine bacterial genus Glaciecola reveals the high degree of genomic diversity and genomic characteristic for cold adaptation.</title>
        <authorList>
            <person name="Qin Q.L."/>
            <person name="Xie B.B."/>
            <person name="Yu Y."/>
            <person name="Shu Y.L."/>
            <person name="Rong J.C."/>
            <person name="Zhang Y.J."/>
            <person name="Zhao D.L."/>
            <person name="Chen X.L."/>
            <person name="Zhang X.Y."/>
            <person name="Chen B."/>
            <person name="Zhou B.C."/>
            <person name="Zhang Y.Z."/>
        </authorList>
    </citation>
    <scope>NUCLEOTIDE SEQUENCE [LARGE SCALE GENOMIC DNA]</scope>
    <source>
        <strain evidence="3">ACAM 615</strain>
    </source>
</reference>
<protein>
    <recommendedName>
        <fullName evidence="4">Copper chaperone PCu(A)C</fullName>
    </recommendedName>
</protein>
<feature type="chain" id="PRO_5003900954" description="Copper chaperone PCu(A)C" evidence="1">
    <location>
        <begin position="27"/>
        <end position="157"/>
    </location>
</feature>
<dbReference type="AlphaFoldDB" id="K6ZJN5"/>
<dbReference type="PANTHER" id="PTHR36302:SF1">
    <property type="entry name" value="COPPER CHAPERONE PCU(A)C"/>
    <property type="match status" value="1"/>
</dbReference>
<accession>K6ZJN5</accession>